<keyword evidence="3 15" id="KW-0167">Capsid protein</keyword>
<evidence type="ECO:0000256" key="4">
    <source>
        <dbReference type="ARBA" id="ARBA00022562"/>
    </source>
</evidence>
<evidence type="ECO:0000256" key="13">
    <source>
        <dbReference type="ARBA" id="ARBA00023157"/>
    </source>
</evidence>
<comment type="PTM">
    <text evidence="15">Highly phosphorylated.</text>
</comment>
<evidence type="ECO:0000256" key="5">
    <source>
        <dbReference type="ARBA" id="ARBA00022581"/>
    </source>
</evidence>
<evidence type="ECO:0000313" key="16">
    <source>
        <dbReference type="EMBL" id="AYA94712.1"/>
    </source>
</evidence>
<keyword evidence="2 15" id="KW-0597">Phosphoprotein</keyword>
<evidence type="ECO:0000256" key="12">
    <source>
        <dbReference type="ARBA" id="ARBA00023125"/>
    </source>
</evidence>
<reference evidence="16" key="1">
    <citation type="journal article" date="2018" name="Nat. Med.">
        <title>Expanded skin virome in DOCK8-deficient patients.</title>
        <authorList>
            <consortium name="NISC Comparative Sequencing Program"/>
            <person name="Tirosh O."/>
            <person name="Conlan S."/>
            <person name="Deming C."/>
            <person name="Lee-Lin S.Q."/>
            <person name="Huang X."/>
            <person name="Su H.C."/>
            <person name="Freeman A.F."/>
            <person name="Segre J.A."/>
            <person name="Kong H.H."/>
        </authorList>
    </citation>
    <scope>NUCLEOTIDE SEQUENCE</scope>
    <source>
        <strain evidence="16">HPV-mSK_240</strain>
    </source>
</reference>
<dbReference type="Pfam" id="PF00513">
    <property type="entry name" value="Late_protein_L2"/>
    <property type="match status" value="1"/>
</dbReference>
<dbReference type="InterPro" id="IPR000784">
    <property type="entry name" value="Late_L2"/>
</dbReference>
<comment type="function">
    <text evidence="15">Minor protein of the capsid that localizes along the inner surface of the virion, within the central cavities beneath the L1 pentamers. Plays a role in capsid stabilization through interaction with the major capsid protein L1. Once the virion enters the host cell, L2 escorts the genomic DNA into the nucleus by promoting escape from the endosomal compartments and traffic through the host Golgi network. Mechanistically, the C-terminus of L2 possesses a cell-penetrating peptide that protudes from the host endosome, interacts with host cytoplasmic retromer cargo and thereby mediates the capsid delivery to the host trans-Golgi network. Plays a role through its interaction with host dynein in the intracellular microtubule-dependent transport of viral capsid toward the nucleus. Mediates the viral genome import into the nucleus through binding to host importins. Once within the nucleus, L2 localizes viral genomes to host PML bodies in order to activate early gene expression for establishment of infection. Later on, promotes late gene expression by interacting with the viral E2 protein and by inhibiting its transcriptional activation functions. During virion assembly, encapsidates the genome by direct interaction with the viral DNA.</text>
</comment>
<evidence type="ECO:0000256" key="15">
    <source>
        <dbReference type="HAMAP-Rule" id="MF_04003"/>
    </source>
</evidence>
<comment type="similarity">
    <text evidence="15">Belongs to the papillomaviridae L2 protein family.</text>
</comment>
<keyword evidence="4 15" id="KW-1048">Host nucleus</keyword>
<dbReference type="GO" id="GO:0019028">
    <property type="term" value="C:viral capsid"/>
    <property type="evidence" value="ECO:0007669"/>
    <property type="project" value="UniProtKB-UniRule"/>
</dbReference>
<evidence type="ECO:0000256" key="14">
    <source>
        <dbReference type="ARBA" id="ARBA00023296"/>
    </source>
</evidence>
<evidence type="ECO:0000256" key="3">
    <source>
        <dbReference type="ARBA" id="ARBA00022561"/>
    </source>
</evidence>
<proteinExistence type="inferred from homology"/>
<dbReference type="HAMAP" id="MF_04003">
    <property type="entry name" value="PPV_L2"/>
    <property type="match status" value="1"/>
</dbReference>
<keyword evidence="12 15" id="KW-0238">DNA-binding</keyword>
<dbReference type="GO" id="GO:0043657">
    <property type="term" value="C:host cell"/>
    <property type="evidence" value="ECO:0007669"/>
    <property type="project" value="GOC"/>
</dbReference>
<dbReference type="GO" id="GO:0005198">
    <property type="term" value="F:structural molecule activity"/>
    <property type="evidence" value="ECO:0007669"/>
    <property type="project" value="UniProtKB-UniRule"/>
</dbReference>
<evidence type="ECO:0000256" key="7">
    <source>
        <dbReference type="ARBA" id="ARBA00022844"/>
    </source>
</evidence>
<name>A0A385PRY3_9PAPI</name>
<comment type="subcellular location">
    <subcellularLocation>
        <location evidence="15">Virion</location>
    </subcellularLocation>
    <subcellularLocation>
        <location evidence="15">Host nucleus</location>
    </subcellularLocation>
</comment>
<sequence length="501" mass="54119">MSSRRRKRASPTDLYQSCLQGGDCIPDVQNKFENRTIADWLLKIFGSVIYLGNLGIGSGKGTGGSFGYRPLGAGGSGKPISEIPVSRPNIVIDPITPQTIVPIEPGASSIVPLAEGGIDTSFLTPEAGPGLGGEDIELFTFSSPTLDVGGVGGGPSVISTELSETAFIDATPAPPATKQILYDAVSSAAVEVHINPFLQTSANDTNIFVDSLLTGETVGEGTYENIPLDSLHLQTRDVPLESTPIQTSRLQIKSTGLYSRFIEQVPVYDPDFLVQPSRLVQFEFENPAFDPEISLRFEQDVDTLRAAPNTAFADVAYLGRPQLTSTADRAIRLSRLGTRAALKTRSGLTVGPQVHFYMDISNIIPENIELSVIDSGRDTTVVDDLLRGTVLDDPANAADVQYNDDDLLDALAETFDNTHIVVQGVSDETDTTALPIPLPTNISKVFITDIAENGLFTNINIDSNITPAFNKFWSSVVPFQDIDFTIDPSLLYRKRRRLDIV</sequence>
<evidence type="ECO:0000256" key="2">
    <source>
        <dbReference type="ARBA" id="ARBA00022553"/>
    </source>
</evidence>
<organism evidence="16">
    <name type="scientific">Human papillomavirus</name>
    <dbReference type="NCBI Taxonomy" id="10566"/>
    <lineage>
        <taxon>Viruses</taxon>
        <taxon>Monodnaviria</taxon>
        <taxon>Shotokuvirae</taxon>
        <taxon>Cossaviricota</taxon>
        <taxon>Papovaviricetes</taxon>
        <taxon>Zurhausenvirales</taxon>
        <taxon>Papillomaviridae</taxon>
    </lineage>
</organism>
<evidence type="ECO:0000256" key="1">
    <source>
        <dbReference type="ARBA" id="ARBA00022524"/>
    </source>
</evidence>
<accession>A0A385PRY3</accession>
<keyword evidence="1 15" id="KW-1163">Viral penetration into host nucleus</keyword>
<evidence type="ECO:0000256" key="10">
    <source>
        <dbReference type="ARBA" id="ARBA00023046"/>
    </source>
</evidence>
<evidence type="ECO:0000256" key="6">
    <source>
        <dbReference type="ARBA" id="ARBA00022812"/>
    </source>
</evidence>
<keyword evidence="9 15" id="KW-1177">Microtubular inwards viral transport</keyword>
<feature type="disulfide bond" evidence="15">
    <location>
        <begin position="18"/>
        <end position="24"/>
    </location>
</feature>
<dbReference type="EMBL" id="MH777379">
    <property type="protein sequence ID" value="AYA94712.1"/>
    <property type="molecule type" value="Genomic_DNA"/>
</dbReference>
<dbReference type="GO" id="GO:0003677">
    <property type="term" value="F:DNA binding"/>
    <property type="evidence" value="ECO:0007669"/>
    <property type="project" value="UniProtKB-UniRule"/>
</dbReference>
<gene>
    <name evidence="15" type="primary">L2</name>
</gene>
<comment type="caution">
    <text evidence="15">Lacks conserved residue(s) required for the propagation of feature annotation.</text>
</comment>
<dbReference type="GO" id="GO:0075732">
    <property type="term" value="P:viral penetration into host nucleus"/>
    <property type="evidence" value="ECO:0007669"/>
    <property type="project" value="UniProtKB-KW"/>
</dbReference>
<comment type="subunit">
    <text evidence="15">Interacts with major capsid protein L1. Interacts with E2; this interaction inhibits E2 transcriptional activity but not the DNA replication function E2. Interacts with host HSPA8; this interaction is required for L2 nuclear translocation. Interacts with host importins KPNB2 and KPNB3. Forms a complex with importin alpha2-beta1 heterodimers via interaction with the importin alpha2 adapter. Interacts with host DYNLT1; this interaction is essential for virus intracellular transport during entry. Interacts (via C-terminus) with host retromer subunits VPS35 AND VPS29.</text>
</comment>
<keyword evidence="6" id="KW-1040">Host Golgi apparatus</keyword>
<keyword evidence="11 15" id="KW-1176">Cytoplasmic inwards viral transport</keyword>
<evidence type="ECO:0000256" key="11">
    <source>
        <dbReference type="ARBA" id="ARBA00023120"/>
    </source>
</evidence>
<keyword evidence="13 15" id="KW-1015">Disulfide bond</keyword>
<keyword evidence="10" id="KW-1039">Host endosome</keyword>
<dbReference type="GO" id="GO:0046718">
    <property type="term" value="P:symbiont entry into host cell"/>
    <property type="evidence" value="ECO:0007669"/>
    <property type="project" value="UniProtKB-KW"/>
</dbReference>
<evidence type="ECO:0000256" key="8">
    <source>
        <dbReference type="ARBA" id="ARBA00022921"/>
    </source>
</evidence>
<keyword evidence="14 15" id="KW-1160">Virus entry into host cell</keyword>
<keyword evidence="7 15" id="KW-0946">Virion</keyword>
<dbReference type="GO" id="GO:0075521">
    <property type="term" value="P:microtubule-dependent intracellular transport of viral material towards nucleus"/>
    <property type="evidence" value="ECO:0007669"/>
    <property type="project" value="UniProtKB-UniRule"/>
</dbReference>
<keyword evidence="8 15" id="KW-0426">Late protein</keyword>
<keyword evidence="5 15" id="KW-0945">Host-virus interaction</keyword>
<evidence type="ECO:0000256" key="9">
    <source>
        <dbReference type="ARBA" id="ARBA00022952"/>
    </source>
</evidence>
<protein>
    <recommendedName>
        <fullName evidence="15">Minor capsid protein L2</fullName>
    </recommendedName>
</protein>
<dbReference type="GO" id="GO:0042025">
    <property type="term" value="C:host cell nucleus"/>
    <property type="evidence" value="ECO:0007669"/>
    <property type="project" value="UniProtKB-SubCell"/>
</dbReference>